<dbReference type="Gene3D" id="3.40.50.12780">
    <property type="entry name" value="N-terminal domain of ligase-like"/>
    <property type="match status" value="1"/>
</dbReference>
<reference evidence="2 3" key="1">
    <citation type="submission" date="2012-06" db="EMBL/GenBank/DDBJ databases">
        <title>Finished plasmid 1 of genome of Crinalium epipsammum PCC 9333.</title>
        <authorList>
            <consortium name="US DOE Joint Genome Institute"/>
            <person name="Gugger M."/>
            <person name="Coursin T."/>
            <person name="Rippka R."/>
            <person name="Tandeau De Marsac N."/>
            <person name="Huntemann M."/>
            <person name="Wei C.-L."/>
            <person name="Han J."/>
            <person name="Detter J.C."/>
            <person name="Han C."/>
            <person name="Tapia R."/>
            <person name="Davenport K."/>
            <person name="Daligault H."/>
            <person name="Erkkila T."/>
            <person name="Gu W."/>
            <person name="Munk A.C.C."/>
            <person name="Teshima H."/>
            <person name="Xu Y."/>
            <person name="Chain P."/>
            <person name="Chen A."/>
            <person name="Krypides N."/>
            <person name="Mavromatis K."/>
            <person name="Markowitz V."/>
            <person name="Szeto E."/>
            <person name="Ivanova N."/>
            <person name="Mikhailova N."/>
            <person name="Ovchinnikova G."/>
            <person name="Pagani I."/>
            <person name="Pati A."/>
            <person name="Goodwin L."/>
            <person name="Peters L."/>
            <person name="Pitluck S."/>
            <person name="Woyke T."/>
            <person name="Kerfeld C."/>
        </authorList>
    </citation>
    <scope>NUCLEOTIDE SEQUENCE [LARGE SCALE GENOMIC DNA]</scope>
    <source>
        <strain evidence="2 3">PCC 9333</strain>
        <plasmid evidence="3">Plasmid pCRI9333.01</plasmid>
    </source>
</reference>
<name>K9W583_9CYAN</name>
<gene>
    <name evidence="2" type="ORF">Cri9333_4730</name>
</gene>
<keyword evidence="2" id="KW-0436">Ligase</keyword>
<dbReference type="PROSITE" id="PS00455">
    <property type="entry name" value="AMP_BINDING"/>
    <property type="match status" value="1"/>
</dbReference>
<organism evidence="2 3">
    <name type="scientific">Crinalium epipsammum PCC 9333</name>
    <dbReference type="NCBI Taxonomy" id="1173022"/>
    <lineage>
        <taxon>Bacteria</taxon>
        <taxon>Bacillati</taxon>
        <taxon>Cyanobacteriota</taxon>
        <taxon>Cyanophyceae</taxon>
        <taxon>Gomontiellales</taxon>
        <taxon>Gomontiellaceae</taxon>
        <taxon>Crinalium</taxon>
    </lineage>
</organism>
<dbReference type="InterPro" id="IPR020845">
    <property type="entry name" value="AMP-binding_CS"/>
</dbReference>
<evidence type="ECO:0000313" key="2">
    <source>
        <dbReference type="EMBL" id="AFZ15508.1"/>
    </source>
</evidence>
<dbReference type="HOGENOM" id="CLU_000022_59_9_3"/>
<accession>K9W583</accession>
<dbReference type="EMBL" id="CP003621">
    <property type="protein sequence ID" value="AFZ15508.1"/>
    <property type="molecule type" value="Genomic_DNA"/>
</dbReference>
<dbReference type="AlphaFoldDB" id="K9W583"/>
<dbReference type="InterPro" id="IPR045851">
    <property type="entry name" value="AMP-bd_C_sf"/>
</dbReference>
<dbReference type="Proteomes" id="UP000010472">
    <property type="component" value="Plasmid pCRI9333.01"/>
</dbReference>
<feature type="domain" description="AMP-dependent synthetase/ligase" evidence="1">
    <location>
        <begin position="22"/>
        <end position="370"/>
    </location>
</feature>
<dbReference type="SUPFAM" id="SSF56801">
    <property type="entry name" value="Acetyl-CoA synthetase-like"/>
    <property type="match status" value="1"/>
</dbReference>
<keyword evidence="3" id="KW-1185">Reference proteome</keyword>
<dbReference type="InterPro" id="IPR000873">
    <property type="entry name" value="AMP-dep_synth/lig_dom"/>
</dbReference>
<evidence type="ECO:0000313" key="3">
    <source>
        <dbReference type="Proteomes" id="UP000010472"/>
    </source>
</evidence>
<keyword evidence="2" id="KW-0614">Plasmid</keyword>
<dbReference type="PANTHER" id="PTHR24096">
    <property type="entry name" value="LONG-CHAIN-FATTY-ACID--COA LIGASE"/>
    <property type="match status" value="1"/>
</dbReference>
<proteinExistence type="predicted"/>
<dbReference type="EC" id="6.2.1.26" evidence="2"/>
<dbReference type="KEGG" id="cep:Cri9333_4730"/>
<geneLocation type="plasmid" evidence="2 3">
    <name>pCRI9333.01</name>
</geneLocation>
<sequence length="523" mass="58757">MLFDENYKILSFLNCSDQSSLKKPAFVTPQQTYSYQDVRDRVAATINFLRTKGLIAGQRVLMIADNDQYAVFFFLAASAISIQVLIPYNLKEAALIEWINIIKTAKPNHIIYLKKTNQALFEKLQVSGVNMIEINRLQIETIDKAATNSIVATPTLVEKFLVLFTSGTTGNPKAISLQEKLIAQRILKVSTTLKFHSDAHIMMSGLMNNTTGIIFSLGALAHNATLFFPDSPNVADWAPQIQQRRLTHIMLRPVFMKDFLEDSRTVKADLSSLQVIAYGAAPLPIKVLEEGRRLIPCEWIQGYGLSETFGPFCWLLEEDHQVKRYAQYVHCIGRPDDSVDVAVFDANDNELPANEIGEIVVRSSGMMSGYCNFEKNTIESVNEWFHTGDFGMFSSEGYLVLKGREIETILTPNGHKIYPSEIENLLYQIPGVEEAVLVAWSSSEAAVKDPVVCIYCRQDFQNDPVALTNALSDSFLNTLSPEKWPIFLYISPEPLPKNQNGKIVKRDILPLIQAEKVIKFSTI</sequence>
<dbReference type="Pfam" id="PF00501">
    <property type="entry name" value="AMP-binding"/>
    <property type="match status" value="1"/>
</dbReference>
<dbReference type="CDD" id="cd04433">
    <property type="entry name" value="AFD_class_I"/>
    <property type="match status" value="1"/>
</dbReference>
<dbReference type="OrthoDB" id="9765680at2"/>
<dbReference type="Gene3D" id="3.30.300.30">
    <property type="match status" value="1"/>
</dbReference>
<dbReference type="InterPro" id="IPR042099">
    <property type="entry name" value="ANL_N_sf"/>
</dbReference>
<evidence type="ECO:0000259" key="1">
    <source>
        <dbReference type="Pfam" id="PF00501"/>
    </source>
</evidence>
<protein>
    <submittedName>
        <fullName evidence="2">O-succinylbenzoate--CoA ligase</fullName>
        <ecNumber evidence="2">6.2.1.26</ecNumber>
    </submittedName>
</protein>
<dbReference type="GO" id="GO:0008756">
    <property type="term" value="F:o-succinylbenzoate-CoA ligase activity"/>
    <property type="evidence" value="ECO:0007669"/>
    <property type="project" value="UniProtKB-EC"/>
</dbReference>